<keyword evidence="3" id="KW-1185">Reference proteome</keyword>
<accession>A0A176W954</accession>
<organism evidence="2 3">
    <name type="scientific">Marchantia polymorpha subsp. ruderalis</name>
    <dbReference type="NCBI Taxonomy" id="1480154"/>
    <lineage>
        <taxon>Eukaryota</taxon>
        <taxon>Viridiplantae</taxon>
        <taxon>Streptophyta</taxon>
        <taxon>Embryophyta</taxon>
        <taxon>Marchantiophyta</taxon>
        <taxon>Marchantiopsida</taxon>
        <taxon>Marchantiidae</taxon>
        <taxon>Marchantiales</taxon>
        <taxon>Marchantiaceae</taxon>
        <taxon>Marchantia</taxon>
    </lineage>
</organism>
<gene>
    <name evidence="2" type="ORF">AXG93_2960s1220</name>
</gene>
<proteinExistence type="predicted"/>
<evidence type="ECO:0000313" key="2">
    <source>
        <dbReference type="EMBL" id="OAE28945.1"/>
    </source>
</evidence>
<feature type="region of interest" description="Disordered" evidence="1">
    <location>
        <begin position="1"/>
        <end position="42"/>
    </location>
</feature>
<dbReference type="EMBL" id="LVLJ01001566">
    <property type="protein sequence ID" value="OAE28945.1"/>
    <property type="molecule type" value="Genomic_DNA"/>
</dbReference>
<comment type="caution">
    <text evidence="2">The sequence shown here is derived from an EMBL/GenBank/DDBJ whole genome shotgun (WGS) entry which is preliminary data.</text>
</comment>
<dbReference type="Proteomes" id="UP000077202">
    <property type="component" value="Unassembled WGS sequence"/>
</dbReference>
<reference evidence="2" key="1">
    <citation type="submission" date="2016-03" db="EMBL/GenBank/DDBJ databases">
        <title>Mechanisms controlling the formation of the plant cell surface in tip-growing cells are functionally conserved among land plants.</title>
        <authorList>
            <person name="Honkanen S."/>
            <person name="Jones V.A."/>
            <person name="Morieri G."/>
            <person name="Champion C."/>
            <person name="Hetherington A.J."/>
            <person name="Kelly S."/>
            <person name="Saint-Marcoux D."/>
            <person name="Proust H."/>
            <person name="Prescott H."/>
            <person name="Dolan L."/>
        </authorList>
    </citation>
    <scope>NUCLEOTIDE SEQUENCE [LARGE SCALE GENOMIC DNA]</scope>
    <source>
        <tissue evidence="2">Whole gametophyte</tissue>
    </source>
</reference>
<sequence length="297" mass="32141">MENSRKFSSEASQNLGSSAGSIRKAEPGTSSSPDQKLVPGACDPPKISLGSMTIARIYMEDTPYGFYIQVYESNSRKAQRFRMADANLGESCLDFMTMTPVKSFVKVTIFNKRDGKTVRIECLALRDKGGSGGAGTNNDRKCEGAVNTTVDIEVDPSLSASSLDYSDSDDLSPSRSESSTPDFSESSSTSSSLSLDTNNQPGASHGLVGQVPLASKEIANRVRSVDLVHPRLIQSVKEEKSMPPSMTFGRSDEELVPLLGPDSRGANRKKKIARMMKKAGTVFNQFVRFSNFSALHI</sequence>
<protein>
    <submittedName>
        <fullName evidence="2">Uncharacterized protein</fullName>
    </submittedName>
</protein>
<evidence type="ECO:0000313" key="3">
    <source>
        <dbReference type="Proteomes" id="UP000077202"/>
    </source>
</evidence>
<dbReference type="AlphaFoldDB" id="A0A176W954"/>
<feature type="compositionally biased region" description="Polar residues" evidence="1">
    <location>
        <begin position="9"/>
        <end position="20"/>
    </location>
</feature>
<name>A0A176W954_MARPO</name>
<feature type="region of interest" description="Disordered" evidence="1">
    <location>
        <begin position="157"/>
        <end position="207"/>
    </location>
</feature>
<evidence type="ECO:0000256" key="1">
    <source>
        <dbReference type="SAM" id="MobiDB-lite"/>
    </source>
</evidence>
<feature type="compositionally biased region" description="Low complexity" evidence="1">
    <location>
        <begin position="157"/>
        <end position="197"/>
    </location>
</feature>